<dbReference type="EMBL" id="JAUSRG010000020">
    <property type="protein sequence ID" value="MDP9907322.1"/>
    <property type="molecule type" value="Genomic_DNA"/>
</dbReference>
<dbReference type="RefSeq" id="WP_306963971.1">
    <property type="nucleotide sequence ID" value="NZ_JAUSRG010000020.1"/>
</dbReference>
<evidence type="ECO:0000313" key="1">
    <source>
        <dbReference type="EMBL" id="MDP9907322.1"/>
    </source>
</evidence>
<dbReference type="Proteomes" id="UP001242995">
    <property type="component" value="Unassembled WGS sequence"/>
</dbReference>
<dbReference type="Proteomes" id="UP001230951">
    <property type="component" value="Unassembled WGS sequence"/>
</dbReference>
<evidence type="ECO:0000313" key="3">
    <source>
        <dbReference type="Proteomes" id="UP001230951"/>
    </source>
</evidence>
<gene>
    <name evidence="1" type="ORF">J2S90_004314</name>
    <name evidence="2" type="ORF">J2S93_004250</name>
</gene>
<proteinExistence type="predicted"/>
<evidence type="ECO:0000313" key="2">
    <source>
        <dbReference type="EMBL" id="MDQ0182793.1"/>
    </source>
</evidence>
<reference evidence="1 3" key="1">
    <citation type="submission" date="2023-07" db="EMBL/GenBank/DDBJ databases">
        <title>Sorghum-associated microbial communities from plants grown in Nebraska, USA.</title>
        <authorList>
            <person name="Schachtman D."/>
        </authorList>
    </citation>
    <scope>NUCLEOTIDE SEQUENCE</scope>
    <source>
        <strain evidence="1">DS1006</strain>
        <strain evidence="2 3">DS1016</strain>
    </source>
</reference>
<keyword evidence="3" id="KW-1185">Reference proteome</keyword>
<comment type="caution">
    <text evidence="1">The sequence shown here is derived from an EMBL/GenBank/DDBJ whole genome shotgun (WGS) entry which is preliminary data.</text>
</comment>
<accession>A0AAW8DLL3</accession>
<evidence type="ECO:0000313" key="4">
    <source>
        <dbReference type="Proteomes" id="UP001242995"/>
    </source>
</evidence>
<name>A0AAW8DLL3_9MICC</name>
<protein>
    <submittedName>
        <fullName evidence="1">Uncharacterized protein</fullName>
    </submittedName>
</protein>
<organism evidence="1 4">
    <name type="scientific">Arthrobacter bambusae</name>
    <dbReference type="NCBI Taxonomy" id="1338426"/>
    <lineage>
        <taxon>Bacteria</taxon>
        <taxon>Bacillati</taxon>
        <taxon>Actinomycetota</taxon>
        <taxon>Actinomycetes</taxon>
        <taxon>Micrococcales</taxon>
        <taxon>Micrococcaceae</taxon>
        <taxon>Arthrobacter</taxon>
    </lineage>
</organism>
<dbReference type="EMBL" id="JAUSTF010000016">
    <property type="protein sequence ID" value="MDQ0182793.1"/>
    <property type="molecule type" value="Genomic_DNA"/>
</dbReference>
<sequence>MSPTGRRLRWSQLAGDQLEVDSGTQWSEIVAACVPDPNQVYEPQNGSVDSVVAERLVSRIAKGARPSPECLFLVWEGYGDLNGRVRTSPVIVNGLGRGLHVLRGPLELALESIEDNPAGRLPLNWLPLDGAWCVANDIHALSVFIGGSSSLIGEILGDPELEAYYIRPNQTLVSED</sequence>
<dbReference type="AlphaFoldDB" id="A0AAW8DLL3"/>